<accession>A0A1B6G1K1</accession>
<organism evidence="1">
    <name type="scientific">Cuerna arida</name>
    <dbReference type="NCBI Taxonomy" id="1464854"/>
    <lineage>
        <taxon>Eukaryota</taxon>
        <taxon>Metazoa</taxon>
        <taxon>Ecdysozoa</taxon>
        <taxon>Arthropoda</taxon>
        <taxon>Hexapoda</taxon>
        <taxon>Insecta</taxon>
        <taxon>Pterygota</taxon>
        <taxon>Neoptera</taxon>
        <taxon>Paraneoptera</taxon>
        <taxon>Hemiptera</taxon>
        <taxon>Auchenorrhyncha</taxon>
        <taxon>Membracoidea</taxon>
        <taxon>Cicadellidae</taxon>
        <taxon>Cicadellinae</taxon>
        <taxon>Proconiini</taxon>
        <taxon>Cuerna</taxon>
    </lineage>
</organism>
<evidence type="ECO:0008006" key="2">
    <source>
        <dbReference type="Google" id="ProtNLM"/>
    </source>
</evidence>
<gene>
    <name evidence="1" type="ORF">g.45802</name>
</gene>
<protein>
    <recommendedName>
        <fullName evidence="2">Endonuclease/exonuclease/phosphatase domain-containing protein</fullName>
    </recommendedName>
</protein>
<feature type="non-terminal residue" evidence="1">
    <location>
        <position position="129"/>
    </location>
</feature>
<evidence type="ECO:0000313" key="1">
    <source>
        <dbReference type="EMBL" id="JAS56318.1"/>
    </source>
</evidence>
<dbReference type="InterPro" id="IPR036691">
    <property type="entry name" value="Endo/exonu/phosph_ase_sf"/>
</dbReference>
<reference evidence="1" key="1">
    <citation type="submission" date="2015-11" db="EMBL/GenBank/DDBJ databases">
        <title>De novo transcriptome assembly of four potential Pierce s Disease insect vectors from Arizona vineyards.</title>
        <authorList>
            <person name="Tassone E.E."/>
        </authorList>
    </citation>
    <scope>NUCLEOTIDE SEQUENCE</scope>
</reference>
<dbReference type="PANTHER" id="PTHR33776">
    <property type="entry name" value="ENDO/EXONUCLEASE/PHOSPHATASE DOMAIN-CONTAINING PROTEIN"/>
    <property type="match status" value="1"/>
</dbReference>
<dbReference type="PANTHER" id="PTHR33776:SF3">
    <property type="entry name" value="PHD-TYPE DOMAIN-CONTAINING PROTEIN"/>
    <property type="match status" value="1"/>
</dbReference>
<feature type="non-terminal residue" evidence="1">
    <location>
        <position position="1"/>
    </location>
</feature>
<dbReference type="SUPFAM" id="SSF56219">
    <property type="entry name" value="DNase I-like"/>
    <property type="match status" value="1"/>
</dbReference>
<name>A0A1B6G1K1_9HEMI</name>
<dbReference type="Gene3D" id="3.60.10.10">
    <property type="entry name" value="Endonuclease/exonuclease/phosphatase"/>
    <property type="match status" value="1"/>
</dbReference>
<dbReference type="EMBL" id="GECZ01013451">
    <property type="protein sequence ID" value="JAS56318.1"/>
    <property type="molecule type" value="Transcribed_RNA"/>
</dbReference>
<proteinExistence type="predicted"/>
<dbReference type="AlphaFoldDB" id="A0A1B6G1K1"/>
<sequence length="129" mass="14380">NILVLTEHGLKNTELEATKIPGYSLITDFSRKEHKLGGVAIYSRDTFANKITALDVSNSCQELTFEAAMVCLKTKKKDIYVLGIYRPPSENVRPALDLLSNILELHGAHKKTILLIGDINIDRLTKDSK</sequence>